<comment type="caution">
    <text evidence="1">The sequence shown here is derived from an EMBL/GenBank/DDBJ whole genome shotgun (WGS) entry which is preliminary data.</text>
</comment>
<dbReference type="PANTHER" id="PTHR34786:SF1">
    <property type="entry name" value="OS09G0504900 PROTEIN"/>
    <property type="match status" value="1"/>
</dbReference>
<dbReference type="EMBL" id="WOCE01000015">
    <property type="protein sequence ID" value="KAE9598402.1"/>
    <property type="molecule type" value="Genomic_DNA"/>
</dbReference>
<dbReference type="Proteomes" id="UP000447434">
    <property type="component" value="Chromosome 15"/>
</dbReference>
<gene>
    <name evidence="1" type="ORF">Lalb_Chr15g0080381</name>
</gene>
<accession>A0A6A4P8V8</accession>
<name>A0A6A4P8V8_LUPAL</name>
<organism evidence="1 2">
    <name type="scientific">Lupinus albus</name>
    <name type="common">White lupine</name>
    <name type="synonym">Lupinus termis</name>
    <dbReference type="NCBI Taxonomy" id="3870"/>
    <lineage>
        <taxon>Eukaryota</taxon>
        <taxon>Viridiplantae</taxon>
        <taxon>Streptophyta</taxon>
        <taxon>Embryophyta</taxon>
        <taxon>Tracheophyta</taxon>
        <taxon>Spermatophyta</taxon>
        <taxon>Magnoliopsida</taxon>
        <taxon>eudicotyledons</taxon>
        <taxon>Gunneridae</taxon>
        <taxon>Pentapetalae</taxon>
        <taxon>rosids</taxon>
        <taxon>fabids</taxon>
        <taxon>Fabales</taxon>
        <taxon>Fabaceae</taxon>
        <taxon>Papilionoideae</taxon>
        <taxon>50 kb inversion clade</taxon>
        <taxon>genistoids sensu lato</taxon>
        <taxon>core genistoids</taxon>
        <taxon>Genisteae</taxon>
        <taxon>Lupinus</taxon>
    </lineage>
</organism>
<evidence type="ECO:0000313" key="1">
    <source>
        <dbReference type="EMBL" id="KAE9598402.1"/>
    </source>
</evidence>
<evidence type="ECO:0000313" key="2">
    <source>
        <dbReference type="Proteomes" id="UP000447434"/>
    </source>
</evidence>
<proteinExistence type="predicted"/>
<keyword evidence="2" id="KW-1185">Reference proteome</keyword>
<sequence>MFHMLIYSKKKQSIKITSDGVEDFRDFYPVSEDFVVLECVWKVDKFILLERKCKRENESQGEDSSGNVFVQASAIESLIRDNQLVPENVEADAAAKEDPSNVKDMNTDLLTSMMQIDKVKDVVYSEQ</sequence>
<protein>
    <submittedName>
        <fullName evidence="1">Uncharacterized protein</fullName>
    </submittedName>
</protein>
<dbReference type="PANTHER" id="PTHR34786">
    <property type="entry name" value="OS09G0504900 PROTEIN"/>
    <property type="match status" value="1"/>
</dbReference>
<dbReference type="OrthoDB" id="114080at2759"/>
<dbReference type="AlphaFoldDB" id="A0A6A4P8V8"/>
<reference evidence="2" key="1">
    <citation type="journal article" date="2020" name="Nat. Commun.">
        <title>Genome sequence of the cluster root forming white lupin.</title>
        <authorList>
            <person name="Hufnagel B."/>
            <person name="Marques A."/>
            <person name="Soriano A."/>
            <person name="Marques L."/>
            <person name="Divol F."/>
            <person name="Doumas P."/>
            <person name="Sallet E."/>
            <person name="Mancinotti D."/>
            <person name="Carrere S."/>
            <person name="Marande W."/>
            <person name="Arribat S."/>
            <person name="Keller J."/>
            <person name="Huneau C."/>
            <person name="Blein T."/>
            <person name="Aime D."/>
            <person name="Laguerre M."/>
            <person name="Taylor J."/>
            <person name="Schubert V."/>
            <person name="Nelson M."/>
            <person name="Geu-Flores F."/>
            <person name="Crespi M."/>
            <person name="Gallardo-Guerrero K."/>
            <person name="Delaux P.-M."/>
            <person name="Salse J."/>
            <person name="Berges H."/>
            <person name="Guyot R."/>
            <person name="Gouzy J."/>
            <person name="Peret B."/>
        </authorList>
    </citation>
    <scope>NUCLEOTIDE SEQUENCE [LARGE SCALE GENOMIC DNA]</scope>
    <source>
        <strain evidence="2">cv. Amiga</strain>
    </source>
</reference>